<sequence length="583" mass="63211">MLYNRRMTPSVSDEAAPTAHLGLVMTPLRRHCARLLVAALPVLLALAFFGPTELPAGVPHTPGPPSAPLPETARQHLFLPLDRTKAWTRLSYPDMTISIPAEPISRGDRPEAPPHPAASAPGRGEKERHMAGPFYHPPSPPQIDVLNITAPKPPAPPAPAAEKASQRTGIDAVPGMDRVRRRRQRQKQQQQQQQQRDGAGAGQTASMSSGARLPPPLDMQDCSIEAAVGPVINVLQEHAAEVDKDLKRNAEFRAQAEKAVRSVRQHLTDVRHHMTELDQQRTDAASRAEYSTAAALRSRLDELAVQATALELTICMAQDHMDAMAEIETTVRQRESGQLLAVGLELRSLVLSAEQAIHRLQAELRRLQARLHTATEARAVIGQVMSMAIQSTEVRQELRALADAAMEVEKRAAADLEADRAVNRAVLADAAALASNLTSAGSLVRAASLQVALLRGQLELALQMQDYEHAGQVSAAIDDLKGAEEEGAQSMVTMEKLLAAHEAVVRQRLADFKHHLAGLERASQIAHDVRDLRDMYDSGEVDNSEALALATKLAAALEELRVSEPPRLMGDGEAEAVVREVLA</sequence>
<dbReference type="EMBL" id="BNCP01000052">
    <property type="protein sequence ID" value="GIL89805.1"/>
    <property type="molecule type" value="Genomic_DNA"/>
</dbReference>
<keyword evidence="5" id="KW-1185">Reference proteome</keyword>
<keyword evidence="3" id="KW-0812">Transmembrane</keyword>
<comment type="caution">
    <text evidence="4">The sequence shown here is derived from an EMBL/GenBank/DDBJ whole genome shotgun (WGS) entry which is preliminary data.</text>
</comment>
<gene>
    <name evidence="4" type="ORF">Vretifemale_17567</name>
</gene>
<feature type="transmembrane region" description="Helical" evidence="3">
    <location>
        <begin position="32"/>
        <end position="50"/>
    </location>
</feature>
<keyword evidence="3" id="KW-1133">Transmembrane helix</keyword>
<dbReference type="Proteomes" id="UP000747110">
    <property type="component" value="Unassembled WGS sequence"/>
</dbReference>
<evidence type="ECO:0000313" key="5">
    <source>
        <dbReference type="Proteomes" id="UP000747110"/>
    </source>
</evidence>
<evidence type="ECO:0000256" key="3">
    <source>
        <dbReference type="SAM" id="Phobius"/>
    </source>
</evidence>
<organism evidence="4 5">
    <name type="scientific">Volvox reticuliferus</name>
    <dbReference type="NCBI Taxonomy" id="1737510"/>
    <lineage>
        <taxon>Eukaryota</taxon>
        <taxon>Viridiplantae</taxon>
        <taxon>Chlorophyta</taxon>
        <taxon>core chlorophytes</taxon>
        <taxon>Chlorophyceae</taxon>
        <taxon>CS clade</taxon>
        <taxon>Chlamydomonadales</taxon>
        <taxon>Volvocaceae</taxon>
        <taxon>Volvox</taxon>
    </lineage>
</organism>
<keyword evidence="3" id="KW-0472">Membrane</keyword>
<feature type="compositionally biased region" description="Low complexity" evidence="2">
    <location>
        <begin position="187"/>
        <end position="196"/>
    </location>
</feature>
<feature type="region of interest" description="Disordered" evidence="2">
    <location>
        <begin position="99"/>
        <end position="219"/>
    </location>
</feature>
<dbReference type="AlphaFoldDB" id="A0A8J4D1G0"/>
<accession>A0A8J4D1G0</accession>
<feature type="coiled-coil region" evidence="1">
    <location>
        <begin position="350"/>
        <end position="377"/>
    </location>
</feature>
<name>A0A8J4D1G0_9CHLO</name>
<keyword evidence="1" id="KW-0175">Coiled coil</keyword>
<proteinExistence type="predicted"/>
<evidence type="ECO:0000256" key="1">
    <source>
        <dbReference type="SAM" id="Coils"/>
    </source>
</evidence>
<dbReference type="OrthoDB" id="549127at2759"/>
<evidence type="ECO:0000313" key="4">
    <source>
        <dbReference type="EMBL" id="GIL89805.1"/>
    </source>
</evidence>
<evidence type="ECO:0000256" key="2">
    <source>
        <dbReference type="SAM" id="MobiDB-lite"/>
    </source>
</evidence>
<protein>
    <submittedName>
        <fullName evidence="4">Uncharacterized protein</fullName>
    </submittedName>
</protein>
<reference evidence="4" key="1">
    <citation type="journal article" date="2021" name="Proc. Natl. Acad. Sci. U.S.A.">
        <title>Three genomes in the algal genus Volvox reveal the fate of a haploid sex-determining region after a transition to homothallism.</title>
        <authorList>
            <person name="Yamamoto K."/>
            <person name="Hamaji T."/>
            <person name="Kawai-Toyooka H."/>
            <person name="Matsuzaki R."/>
            <person name="Takahashi F."/>
            <person name="Nishimura Y."/>
            <person name="Kawachi M."/>
            <person name="Noguchi H."/>
            <person name="Minakuchi Y."/>
            <person name="Umen J.G."/>
            <person name="Toyoda A."/>
            <person name="Nozaki H."/>
        </authorList>
    </citation>
    <scope>NUCLEOTIDE SEQUENCE</scope>
    <source>
        <strain evidence="4">NIES-3786</strain>
    </source>
</reference>